<accession>A0A375IQ81</accession>
<dbReference type="RefSeq" id="WP_231942683.1">
    <property type="nucleotide sequence ID" value="NZ_JAYMSA010000002.1"/>
</dbReference>
<evidence type="ECO:0000313" key="2">
    <source>
        <dbReference type="Proteomes" id="UP000255505"/>
    </source>
</evidence>
<dbReference type="Proteomes" id="UP000255505">
    <property type="component" value="Plasmid II"/>
</dbReference>
<name>A0A375IQ81_9BURK</name>
<sequence>MQVPRLNVQHRLDTGQLPEVMPGWRAASMPVSLLHPHRRQRSQRLGVPGVVAR</sequence>
<reference evidence="1 2" key="1">
    <citation type="submission" date="2018-01" db="EMBL/GenBank/DDBJ databases">
        <authorList>
            <person name="Gaut B.S."/>
            <person name="Morton B.R."/>
            <person name="Clegg M.T."/>
            <person name="Duvall M.R."/>
        </authorList>
    </citation>
    <scope>NUCLEOTIDE SEQUENCE [LARGE SCALE GENOMIC DNA]</scope>
    <source>
        <strain evidence="1">Cupriavidus taiwanensis LMG 19425</strain>
        <plasmid evidence="2">Plasmid ii</plasmid>
    </source>
</reference>
<dbReference type="EMBL" id="LT991977">
    <property type="protein sequence ID" value="SPK76717.1"/>
    <property type="molecule type" value="Genomic_DNA"/>
</dbReference>
<proteinExistence type="predicted"/>
<organism evidence="1 2">
    <name type="scientific">Cupriavidus taiwanensis</name>
    <dbReference type="NCBI Taxonomy" id="164546"/>
    <lineage>
        <taxon>Bacteria</taxon>
        <taxon>Pseudomonadati</taxon>
        <taxon>Pseudomonadota</taxon>
        <taxon>Betaproteobacteria</taxon>
        <taxon>Burkholderiales</taxon>
        <taxon>Burkholderiaceae</taxon>
        <taxon>Cupriavidus</taxon>
    </lineage>
</organism>
<keyword evidence="1" id="KW-0614">Plasmid</keyword>
<dbReference type="Gene3D" id="3.40.190.290">
    <property type="match status" value="1"/>
</dbReference>
<gene>
    <name evidence="1" type="ORF">CT19425_MP80346</name>
</gene>
<geneLocation type="plasmid" evidence="1">
    <name>II</name>
</geneLocation>
<evidence type="ECO:0000313" key="1">
    <source>
        <dbReference type="EMBL" id="SPK76717.1"/>
    </source>
</evidence>
<dbReference type="AlphaFoldDB" id="A0A375IQ81"/>
<protein>
    <submittedName>
        <fullName evidence="1">Uncharacterized protein</fullName>
    </submittedName>
</protein>